<dbReference type="PANTHER" id="PTHR40940">
    <property type="entry name" value="PROTEIN BATD-RELATED"/>
    <property type="match status" value="1"/>
</dbReference>
<reference evidence="5" key="1">
    <citation type="journal article" date="2014" name="Int. J. Syst. Evol. Microbiol.">
        <title>Complete genome sequence of Corynebacterium casei LMG S-19264T (=DSM 44701T), isolated from a smear-ripened cheese.</title>
        <authorList>
            <consortium name="US DOE Joint Genome Institute (JGI-PGF)"/>
            <person name="Walter F."/>
            <person name="Albersmeier A."/>
            <person name="Kalinowski J."/>
            <person name="Ruckert C."/>
        </authorList>
    </citation>
    <scope>NUCLEOTIDE SEQUENCE</scope>
    <source>
        <strain evidence="5">KCTC 22164</strain>
    </source>
</reference>
<dbReference type="AlphaFoldDB" id="A0A918MUM5"/>
<dbReference type="Pfam" id="PF25607">
    <property type="entry name" value="DUF7939"/>
    <property type="match status" value="1"/>
</dbReference>
<dbReference type="InterPro" id="IPR025738">
    <property type="entry name" value="BatD"/>
</dbReference>
<protein>
    <recommendedName>
        <fullName evidence="4">DUF7939 domain-containing protein</fullName>
    </recommendedName>
</protein>
<gene>
    <name evidence="5" type="primary">batD</name>
    <name evidence="5" type="ORF">GCM10007391_03080</name>
</gene>
<comment type="caution">
    <text evidence="5">The sequence shown here is derived from an EMBL/GenBank/DDBJ whole genome shotgun (WGS) entry which is preliminary data.</text>
</comment>
<reference evidence="5" key="2">
    <citation type="submission" date="2020-09" db="EMBL/GenBank/DDBJ databases">
        <authorList>
            <person name="Sun Q."/>
            <person name="Kim S."/>
        </authorList>
    </citation>
    <scope>NUCLEOTIDE SEQUENCE</scope>
    <source>
        <strain evidence="5">KCTC 22164</strain>
    </source>
</reference>
<feature type="domain" description="DUF7939" evidence="4">
    <location>
        <begin position="473"/>
        <end position="558"/>
    </location>
</feature>
<dbReference type="RefSeq" id="WP_189403327.1">
    <property type="nucleotide sequence ID" value="NZ_BMXP01000001.1"/>
</dbReference>
<feature type="region of interest" description="Disordered" evidence="1">
    <location>
        <begin position="551"/>
        <end position="576"/>
    </location>
</feature>
<dbReference type="InterPro" id="IPR057699">
    <property type="entry name" value="DUF7939"/>
</dbReference>
<organism evidence="5 6">
    <name type="scientific">Alteromonas halophila</name>
    <dbReference type="NCBI Taxonomy" id="516698"/>
    <lineage>
        <taxon>Bacteria</taxon>
        <taxon>Pseudomonadati</taxon>
        <taxon>Pseudomonadota</taxon>
        <taxon>Gammaproteobacteria</taxon>
        <taxon>Alteromonadales</taxon>
        <taxon>Alteromonadaceae</taxon>
        <taxon>Alteromonas/Salinimonas group</taxon>
        <taxon>Alteromonas</taxon>
    </lineage>
</organism>
<dbReference type="EMBL" id="BMXP01000001">
    <property type="protein sequence ID" value="GGW74492.1"/>
    <property type="molecule type" value="Genomic_DNA"/>
</dbReference>
<name>A0A918MUM5_9ALTE</name>
<feature type="chain" id="PRO_5038105096" description="DUF7939 domain-containing protein" evidence="3">
    <location>
        <begin position="20"/>
        <end position="576"/>
    </location>
</feature>
<dbReference type="Proteomes" id="UP000631300">
    <property type="component" value="Unassembled WGS sequence"/>
</dbReference>
<keyword evidence="6" id="KW-1185">Reference proteome</keyword>
<sequence length="576" mass="62713">MKAVILVLLSLLTLSPAFAEVTAVSASVDKNPVMLDEAIRLTVTAEGDAPRDAFDSSALLGDFVVGRTSVSSQTSIVNFDTSKTITWTTTLFPRDTGTFTIPSFTIEGKQTSSFEVKVIPVENSSGGEARDYFVTTEIASDSVYLQQQIYYTAKLYLATNIERGSLQAPEMANGDIRQLGEDKQYTDIKNGKRYQVIERNFAIVPQASGEFTIRGPVFTGEVVAANSGQRFGFFNRTQQVNRIGPDIVVNVKPVPDDFDGHWLPSEMVRIDEEWPKGEQYRVGEPVTRVITLTALGLVEEQLPEFPNFYPPGFKQYPDQASTSTVEKDNNLIAQRQESLALIPTKAGDYVLPEVTIPWFNIVTGETEYATLDARTITVEPASAAATGAPAPASAPSPSGSETQPSAPTPASDDSAPASVKPVWQYASFQVLCLVLILALAGWVATIVYYRRQQHSLIPRAHTAPQHVHGNETEKAAYANLEQAVKAGDAAAIASALARWMTTLVPEGQSVSPADYQATAILQPIMDQLHATRYGKASEPRQPADTKTLRKAIEEARRAWGKQGDEPANRLQPLYPG</sequence>
<evidence type="ECO:0000313" key="5">
    <source>
        <dbReference type="EMBL" id="GGW74492.1"/>
    </source>
</evidence>
<keyword evidence="2" id="KW-0472">Membrane</keyword>
<evidence type="ECO:0000259" key="4">
    <source>
        <dbReference type="Pfam" id="PF25607"/>
    </source>
</evidence>
<keyword evidence="3" id="KW-0732">Signal</keyword>
<dbReference type="PANTHER" id="PTHR40940:SF1">
    <property type="entry name" value="PROTEIN BATD"/>
    <property type="match status" value="1"/>
</dbReference>
<evidence type="ECO:0000256" key="3">
    <source>
        <dbReference type="SAM" id="SignalP"/>
    </source>
</evidence>
<feature type="transmembrane region" description="Helical" evidence="2">
    <location>
        <begin position="428"/>
        <end position="449"/>
    </location>
</feature>
<evidence type="ECO:0000256" key="1">
    <source>
        <dbReference type="SAM" id="MobiDB-lite"/>
    </source>
</evidence>
<proteinExistence type="predicted"/>
<dbReference type="Pfam" id="PF13584">
    <property type="entry name" value="BatD"/>
    <property type="match status" value="1"/>
</dbReference>
<keyword evidence="2" id="KW-0812">Transmembrane</keyword>
<feature type="compositionally biased region" description="Basic and acidic residues" evidence="1">
    <location>
        <begin position="551"/>
        <end position="567"/>
    </location>
</feature>
<evidence type="ECO:0000313" key="6">
    <source>
        <dbReference type="Proteomes" id="UP000631300"/>
    </source>
</evidence>
<keyword evidence="2" id="KW-1133">Transmembrane helix</keyword>
<accession>A0A918MUM5</accession>
<feature type="signal peptide" evidence="3">
    <location>
        <begin position="1"/>
        <end position="19"/>
    </location>
</feature>
<evidence type="ECO:0000256" key="2">
    <source>
        <dbReference type="SAM" id="Phobius"/>
    </source>
</evidence>
<feature type="region of interest" description="Disordered" evidence="1">
    <location>
        <begin position="382"/>
        <end position="416"/>
    </location>
</feature>